<dbReference type="Proteomes" id="UP000533080">
    <property type="component" value="Unassembled WGS sequence"/>
</dbReference>
<keyword evidence="2" id="KW-0808">Transferase</keyword>
<dbReference type="InterPro" id="IPR043129">
    <property type="entry name" value="ATPase_NBD"/>
</dbReference>
<evidence type="ECO:0000259" key="1">
    <source>
        <dbReference type="Pfam" id="PF00814"/>
    </source>
</evidence>
<dbReference type="NCBIfam" id="TIGR03725">
    <property type="entry name" value="T6A_YeaZ"/>
    <property type="match status" value="1"/>
</dbReference>
<organism evidence="2 3">
    <name type="scientific">Myxococcus xanthus</name>
    <dbReference type="NCBI Taxonomy" id="34"/>
    <lineage>
        <taxon>Bacteria</taxon>
        <taxon>Pseudomonadati</taxon>
        <taxon>Myxococcota</taxon>
        <taxon>Myxococcia</taxon>
        <taxon>Myxococcales</taxon>
        <taxon>Cystobacterineae</taxon>
        <taxon>Myxococcaceae</taxon>
        <taxon>Myxococcus</taxon>
    </lineage>
</organism>
<sequence>MGRAGVVSRPMFLSLDTSTLTLSLALVERAPDGALRTLEHVVVGPPRKQSELLPGIVGELLERHGATLPALEGLVVGLGPGSFTGLRIGLATVKSLAYATKLKVAGASSLAAVALEGPEGVPLYCLAVARKDDLYLGAYVRQGGTVEPLEPETAMSPAEVAARMAAEPRAVALGPALVDYRAALESQGVAPHRLLAAPTFPSAVALAQLARFPEAQSLEALFAMEPHYVRASEPERNPKFPPLPGPAPTARLKED</sequence>
<evidence type="ECO:0000313" key="3">
    <source>
        <dbReference type="Proteomes" id="UP000533080"/>
    </source>
</evidence>
<comment type="caution">
    <text evidence="2">The sequence shown here is derived from an EMBL/GenBank/DDBJ whole genome shotgun (WGS) entry which is preliminary data.</text>
</comment>
<dbReference type="AlphaFoldDB" id="A0A7Y4HH81"/>
<proteinExistence type="predicted"/>
<dbReference type="InterPro" id="IPR022496">
    <property type="entry name" value="T6A_TsaB"/>
</dbReference>
<dbReference type="GO" id="GO:0002949">
    <property type="term" value="P:tRNA threonylcarbamoyladenosine modification"/>
    <property type="evidence" value="ECO:0007669"/>
    <property type="project" value="InterPro"/>
</dbReference>
<dbReference type="OMA" id="DEVYWGC"/>
<dbReference type="Gene3D" id="3.30.420.40">
    <property type="match status" value="2"/>
</dbReference>
<dbReference type="SUPFAM" id="SSF53067">
    <property type="entry name" value="Actin-like ATPase domain"/>
    <property type="match status" value="2"/>
</dbReference>
<feature type="domain" description="Gcp-like" evidence="1">
    <location>
        <begin position="47"/>
        <end position="161"/>
    </location>
</feature>
<evidence type="ECO:0000313" key="2">
    <source>
        <dbReference type="EMBL" id="NOJ81994.1"/>
    </source>
</evidence>
<name>A0A7Y4HH81_MYXXA</name>
<dbReference type="EMBL" id="JABFNT010000109">
    <property type="protein sequence ID" value="NOJ81994.1"/>
    <property type="molecule type" value="Genomic_DNA"/>
</dbReference>
<dbReference type="Pfam" id="PF00814">
    <property type="entry name" value="TsaD"/>
    <property type="match status" value="1"/>
</dbReference>
<gene>
    <name evidence="2" type="primary">tsaB</name>
    <name evidence="2" type="ORF">HNV28_27325</name>
</gene>
<dbReference type="InterPro" id="IPR000905">
    <property type="entry name" value="Gcp-like_dom"/>
</dbReference>
<accession>A0A7Y4HH81</accession>
<reference evidence="2 3" key="1">
    <citation type="submission" date="2020-05" db="EMBL/GenBank/DDBJ databases">
        <authorList>
            <person name="Whitworth D."/>
        </authorList>
    </citation>
    <scope>NUCLEOTIDE SEQUENCE [LARGE SCALE GENOMIC DNA]</scope>
    <source>
        <strain evidence="2 3">AM005</strain>
    </source>
</reference>
<protein>
    <submittedName>
        <fullName evidence="2">tRNA (Adenosine(37)-N6)-threonylcarbamoyltransferase complex dimerization subunit type 1 TsaB</fullName>
    </submittedName>
</protein>
<dbReference type="GO" id="GO:0016740">
    <property type="term" value="F:transferase activity"/>
    <property type="evidence" value="ECO:0007669"/>
    <property type="project" value="UniProtKB-KW"/>
</dbReference>